<evidence type="ECO:0000259" key="1">
    <source>
        <dbReference type="Pfam" id="PF01068"/>
    </source>
</evidence>
<dbReference type="Pfam" id="PF01068">
    <property type="entry name" value="DNA_ligase_A_M"/>
    <property type="match status" value="1"/>
</dbReference>
<dbReference type="AlphaFoldDB" id="A0A1E4R841"/>
<dbReference type="GO" id="GO:0006310">
    <property type="term" value="P:DNA recombination"/>
    <property type="evidence" value="ECO:0007669"/>
    <property type="project" value="InterPro"/>
</dbReference>
<evidence type="ECO:0000313" key="3">
    <source>
        <dbReference type="Proteomes" id="UP000094784"/>
    </source>
</evidence>
<reference evidence="2 3" key="1">
    <citation type="submission" date="2016-09" db="EMBL/GenBank/DDBJ databases">
        <title>Draft genome sequence of the soil isolate, Lysinibacillus fusiformis M5, a potential hypoxanthine producer.</title>
        <authorList>
            <person name="Gallegos-Monterrosa R."/>
            <person name="Maroti G."/>
            <person name="Balint B."/>
            <person name="Kovacs A.T."/>
        </authorList>
    </citation>
    <scope>NUCLEOTIDE SEQUENCE [LARGE SCALE GENOMIC DNA]</scope>
    <source>
        <strain evidence="2 3">M5</strain>
    </source>
</reference>
<evidence type="ECO:0000313" key="2">
    <source>
        <dbReference type="EMBL" id="ODV56613.1"/>
    </source>
</evidence>
<protein>
    <recommendedName>
        <fullName evidence="1">ATP-dependent DNA ligase family profile domain-containing protein</fullName>
    </recommendedName>
</protein>
<sequence length="78" mass="9097">MLFTPIKPMLLSMGNNEEIEDNSKWIYDIKWEGWRILLHKQGDRLEAYTLHGNNVTAKFPELQDVGRSINEHTAIIES</sequence>
<dbReference type="SUPFAM" id="SSF56091">
    <property type="entry name" value="DNA ligase/mRNA capping enzyme, catalytic domain"/>
    <property type="match status" value="1"/>
</dbReference>
<dbReference type="InterPro" id="IPR012310">
    <property type="entry name" value="DNA_ligase_ATP-dep_cent"/>
</dbReference>
<comment type="caution">
    <text evidence="2">The sequence shown here is derived from an EMBL/GenBank/DDBJ whole genome shotgun (WGS) entry which is preliminary data.</text>
</comment>
<feature type="domain" description="ATP-dependent DNA ligase family profile" evidence="1">
    <location>
        <begin position="19"/>
        <end position="68"/>
    </location>
</feature>
<dbReference type="GO" id="GO:0003910">
    <property type="term" value="F:DNA ligase (ATP) activity"/>
    <property type="evidence" value="ECO:0007669"/>
    <property type="project" value="InterPro"/>
</dbReference>
<dbReference type="EMBL" id="MECQ01000001">
    <property type="protein sequence ID" value="ODV56613.1"/>
    <property type="molecule type" value="Genomic_DNA"/>
</dbReference>
<proteinExistence type="predicted"/>
<organism evidence="2 3">
    <name type="scientific">Lysinibacillus fusiformis</name>
    <dbReference type="NCBI Taxonomy" id="28031"/>
    <lineage>
        <taxon>Bacteria</taxon>
        <taxon>Bacillati</taxon>
        <taxon>Bacillota</taxon>
        <taxon>Bacilli</taxon>
        <taxon>Bacillales</taxon>
        <taxon>Bacillaceae</taxon>
        <taxon>Lysinibacillus</taxon>
    </lineage>
</organism>
<dbReference type="Proteomes" id="UP000094784">
    <property type="component" value="Unassembled WGS sequence"/>
</dbReference>
<dbReference type="Gene3D" id="3.30.470.30">
    <property type="entry name" value="DNA ligase/mRNA capping enzyme"/>
    <property type="match status" value="1"/>
</dbReference>
<dbReference type="GO" id="GO:0006281">
    <property type="term" value="P:DNA repair"/>
    <property type="evidence" value="ECO:0007669"/>
    <property type="project" value="InterPro"/>
</dbReference>
<name>A0A1E4R841_9BACI</name>
<accession>A0A1E4R841</accession>
<dbReference type="GO" id="GO:0005524">
    <property type="term" value="F:ATP binding"/>
    <property type="evidence" value="ECO:0007669"/>
    <property type="project" value="InterPro"/>
</dbReference>
<gene>
    <name evidence="2" type="ORF">BG258_12270</name>
</gene>